<dbReference type="STRING" id="80854.MVIS_1802"/>
<feature type="transmembrane region" description="Helical" evidence="1">
    <location>
        <begin position="58"/>
        <end position="79"/>
    </location>
</feature>
<dbReference type="HOGENOM" id="CLU_041785_2_0_6"/>
<evidence type="ECO:0000313" key="5">
    <source>
        <dbReference type="Proteomes" id="UP000183794"/>
    </source>
</evidence>
<feature type="transmembrane region" description="Helical" evidence="1">
    <location>
        <begin position="91"/>
        <end position="109"/>
    </location>
</feature>
<organism evidence="3 5">
    <name type="scientific">Moritella viscosa</name>
    <dbReference type="NCBI Taxonomy" id="80854"/>
    <lineage>
        <taxon>Bacteria</taxon>
        <taxon>Pseudomonadati</taxon>
        <taxon>Pseudomonadota</taxon>
        <taxon>Gammaproteobacteria</taxon>
        <taxon>Alteromonadales</taxon>
        <taxon>Moritellaceae</taxon>
        <taxon>Moritella</taxon>
    </lineage>
</organism>
<keyword evidence="1" id="KW-0812">Transmembrane</keyword>
<feature type="transmembrane region" description="Helical" evidence="1">
    <location>
        <begin position="146"/>
        <end position="165"/>
    </location>
</feature>
<accession>A0A090II82</accession>
<evidence type="ECO:0000256" key="1">
    <source>
        <dbReference type="SAM" id="Phobius"/>
    </source>
</evidence>
<gene>
    <name evidence="2" type="ORF">MT2528_4390</name>
    <name evidence="3" type="ORF">NVI5450_4303</name>
</gene>
<feature type="transmembrane region" description="Helical" evidence="1">
    <location>
        <begin position="177"/>
        <end position="198"/>
    </location>
</feature>
<dbReference type="InterPro" id="IPR010266">
    <property type="entry name" value="NnrS"/>
</dbReference>
<evidence type="ECO:0000313" key="3">
    <source>
        <dbReference type="EMBL" id="SGZ16372.1"/>
    </source>
</evidence>
<evidence type="ECO:0000313" key="4">
    <source>
        <dbReference type="Proteomes" id="UP000182660"/>
    </source>
</evidence>
<dbReference type="Pfam" id="PF05940">
    <property type="entry name" value="NnrS"/>
    <property type="match status" value="1"/>
</dbReference>
<reference evidence="3 5" key="1">
    <citation type="submission" date="2016-11" db="EMBL/GenBank/DDBJ databases">
        <authorList>
            <person name="Jaros S."/>
            <person name="Januszkiewicz K."/>
            <person name="Wedrychowicz H."/>
        </authorList>
    </citation>
    <scope>NUCLEOTIDE SEQUENCE [LARGE SCALE GENOMIC DNA]</scope>
    <source>
        <strain evidence="3">NVI 5450</strain>
    </source>
</reference>
<feature type="transmembrane region" description="Helical" evidence="1">
    <location>
        <begin position="362"/>
        <end position="384"/>
    </location>
</feature>
<feature type="transmembrane region" description="Helical" evidence="1">
    <location>
        <begin position="272"/>
        <end position="297"/>
    </location>
</feature>
<feature type="transmembrane region" description="Helical" evidence="1">
    <location>
        <begin position="303"/>
        <end position="326"/>
    </location>
</feature>
<dbReference type="EMBL" id="FPLD01000129">
    <property type="protein sequence ID" value="SGZ16372.1"/>
    <property type="molecule type" value="Genomic_DNA"/>
</dbReference>
<keyword evidence="1" id="KW-0472">Membrane</keyword>
<dbReference type="Proteomes" id="UP000182660">
    <property type="component" value="Unassembled WGS sequence"/>
</dbReference>
<dbReference type="RefSeq" id="WP_045110076.1">
    <property type="nucleotide sequence ID" value="NZ_CAWQZC010000054.1"/>
</dbReference>
<reference evidence="2 4" key="2">
    <citation type="submission" date="2016-11" db="EMBL/GenBank/DDBJ databases">
        <authorList>
            <person name="Klemetsen T."/>
        </authorList>
    </citation>
    <scope>NUCLEOTIDE SEQUENCE [LARGE SCALE GENOMIC DNA]</scope>
    <source>
        <strain evidence="2">MT 2528</strain>
    </source>
</reference>
<feature type="transmembrane region" description="Helical" evidence="1">
    <location>
        <begin position="338"/>
        <end position="356"/>
    </location>
</feature>
<dbReference type="AlphaFoldDB" id="A0A090II82"/>
<evidence type="ECO:0000313" key="2">
    <source>
        <dbReference type="EMBL" id="SGZ02423.1"/>
    </source>
</evidence>
<proteinExistence type="predicted"/>
<protein>
    <submittedName>
        <fullName evidence="2 3">Membrane protein</fullName>
    </submittedName>
</protein>
<name>A0A090II82_9GAMM</name>
<dbReference type="Proteomes" id="UP000183794">
    <property type="component" value="Unassembled WGS sequence"/>
</dbReference>
<dbReference type="EMBL" id="FPLJ01000132">
    <property type="protein sequence ID" value="SGZ02423.1"/>
    <property type="molecule type" value="Genomic_DNA"/>
</dbReference>
<dbReference type="PATRIC" id="fig|80854.5.peg.1917"/>
<sequence length="400" mass="44889">MQITDLAAEQKILPVLRLGFRPFFLAGALFSMVALLLWGAMLSGYITFQPYGGGLWWHIHEMLFGFGCAIVAGFLLTAIQNWTGVRGISGLPLLCLFMLWLAGRIVLLLPMSLNYYVIMLIDLSFLPVVAYVLAKPLLKIKQYRNLFFVPLLVLFTLANIEMHLAKLGLANMTVNQAAYASVMLMAFLMSVMAGRVVPMFTANGTKTAKVLPLPWLEKLSAGSLGVITLLLLIHPLFSVPKSVFGILFILAACCQAIRWYRWKPWITLGVPLLWSIHGSLFFIWVGLFTIGMSYFINVPIVNHLWHLITIGGMGGLILAMISRVSLGHTGRMLQQPKAMFLAFLSIFIAVIIRVIGPIFWMQYYITFINLSIVFWLISFGLFAYHYAPMLFRARQDGRPG</sequence>
<dbReference type="OrthoDB" id="9770040at2"/>
<feature type="transmembrane region" description="Helical" evidence="1">
    <location>
        <begin position="219"/>
        <end position="237"/>
    </location>
</feature>
<dbReference type="KEGG" id="mvs:MVIS_1802"/>
<keyword evidence="4" id="KW-1185">Reference proteome</keyword>
<keyword evidence="1" id="KW-1133">Transmembrane helix</keyword>
<feature type="transmembrane region" description="Helical" evidence="1">
    <location>
        <begin position="115"/>
        <end position="134"/>
    </location>
</feature>
<feature type="transmembrane region" description="Helical" evidence="1">
    <location>
        <begin position="23"/>
        <end position="46"/>
    </location>
</feature>
<feature type="transmembrane region" description="Helical" evidence="1">
    <location>
        <begin position="243"/>
        <end position="260"/>
    </location>
</feature>
<dbReference type="GeneID" id="61295100"/>